<proteinExistence type="predicted"/>
<evidence type="ECO:0000256" key="1">
    <source>
        <dbReference type="ARBA" id="ARBA00023172"/>
    </source>
</evidence>
<evidence type="ECO:0000259" key="2">
    <source>
        <dbReference type="Pfam" id="PF00589"/>
    </source>
</evidence>
<dbReference type="RefSeq" id="WP_379679548.1">
    <property type="nucleotide sequence ID" value="NZ_JBHLWP010000011.1"/>
</dbReference>
<dbReference type="InterPro" id="IPR002104">
    <property type="entry name" value="Integrase_catalytic"/>
</dbReference>
<dbReference type="InterPro" id="IPR011010">
    <property type="entry name" value="DNA_brk_join_enz"/>
</dbReference>
<feature type="domain" description="Tyr recombinase" evidence="2">
    <location>
        <begin position="4"/>
        <end position="61"/>
    </location>
</feature>
<dbReference type="Proteomes" id="UP001589773">
    <property type="component" value="Unassembled WGS sequence"/>
</dbReference>
<dbReference type="InterPro" id="IPR013762">
    <property type="entry name" value="Integrase-like_cat_sf"/>
</dbReference>
<organism evidence="3 4">
    <name type="scientific">Massilia consociata</name>
    <dbReference type="NCBI Taxonomy" id="760117"/>
    <lineage>
        <taxon>Bacteria</taxon>
        <taxon>Pseudomonadati</taxon>
        <taxon>Pseudomonadota</taxon>
        <taxon>Betaproteobacteria</taxon>
        <taxon>Burkholderiales</taxon>
        <taxon>Oxalobacteraceae</taxon>
        <taxon>Telluria group</taxon>
        <taxon>Massilia</taxon>
    </lineage>
</organism>
<name>A0ABV6FGT0_9BURK</name>
<dbReference type="SUPFAM" id="SSF56349">
    <property type="entry name" value="DNA breaking-rejoining enzymes"/>
    <property type="match status" value="1"/>
</dbReference>
<dbReference type="Gene3D" id="1.10.443.10">
    <property type="entry name" value="Intergrase catalytic core"/>
    <property type="match status" value="1"/>
</dbReference>
<protein>
    <submittedName>
        <fullName evidence="3">Tyrosine-type recombinase/integrase</fullName>
    </submittedName>
</protein>
<comment type="caution">
    <text evidence="3">The sequence shown here is derived from an EMBL/GenBank/DDBJ whole genome shotgun (WGS) entry which is preliminary data.</text>
</comment>
<dbReference type="Pfam" id="PF00589">
    <property type="entry name" value="Phage_integrase"/>
    <property type="match status" value="1"/>
</dbReference>
<evidence type="ECO:0000313" key="3">
    <source>
        <dbReference type="EMBL" id="MFC0252735.1"/>
    </source>
</evidence>
<gene>
    <name evidence="3" type="ORF">ACFFJK_12630</name>
</gene>
<keyword evidence="1" id="KW-0233">DNA recombination</keyword>
<keyword evidence="4" id="KW-1185">Reference proteome</keyword>
<accession>A0ABV6FGT0</accession>
<reference evidence="3 4" key="1">
    <citation type="submission" date="2024-09" db="EMBL/GenBank/DDBJ databases">
        <authorList>
            <person name="Sun Q."/>
            <person name="Mori K."/>
        </authorList>
    </citation>
    <scope>NUCLEOTIDE SEQUENCE [LARGE SCALE GENOMIC DNA]</scope>
    <source>
        <strain evidence="3 4">CCM 7792</strain>
    </source>
</reference>
<dbReference type="EMBL" id="JBHLWP010000011">
    <property type="protein sequence ID" value="MFC0252735.1"/>
    <property type="molecule type" value="Genomic_DNA"/>
</dbReference>
<evidence type="ECO:0000313" key="4">
    <source>
        <dbReference type="Proteomes" id="UP001589773"/>
    </source>
</evidence>
<sequence>MNTKAWPNALKRAGIADSRWHDLRHTWASWLIQNGAPMFDIQEMGEGWKSAAMVRQYAHFEPLHMARHAAVVDGLLRVTSTAQ</sequence>